<name>A0ABV8LJ05_9ACTN</name>
<comment type="caution">
    <text evidence="2">The sequence shown here is derived from an EMBL/GenBank/DDBJ whole genome shotgun (WGS) entry which is preliminary data.</text>
</comment>
<protein>
    <submittedName>
        <fullName evidence="2">Pyridoxamine 5'-phosphate oxidase family protein</fullName>
    </submittedName>
</protein>
<dbReference type="EMBL" id="JBHSAY010000005">
    <property type="protein sequence ID" value="MFC4130937.1"/>
    <property type="molecule type" value="Genomic_DNA"/>
</dbReference>
<feature type="compositionally biased region" description="Gly residues" evidence="1">
    <location>
        <begin position="81"/>
        <end position="90"/>
    </location>
</feature>
<evidence type="ECO:0000256" key="1">
    <source>
        <dbReference type="SAM" id="MobiDB-lite"/>
    </source>
</evidence>
<accession>A0ABV8LJ05</accession>
<evidence type="ECO:0000313" key="2">
    <source>
        <dbReference type="EMBL" id="MFC4130937.1"/>
    </source>
</evidence>
<dbReference type="InterPro" id="IPR012349">
    <property type="entry name" value="Split_barrel_FMN-bd"/>
</dbReference>
<proteinExistence type="predicted"/>
<dbReference type="Proteomes" id="UP001595816">
    <property type="component" value="Unassembled WGS sequence"/>
</dbReference>
<gene>
    <name evidence="2" type="ORF">ACFOZ4_10020</name>
</gene>
<dbReference type="RefSeq" id="WP_253756903.1">
    <property type="nucleotide sequence ID" value="NZ_JAMZDZ010000001.1"/>
</dbReference>
<evidence type="ECO:0000313" key="3">
    <source>
        <dbReference type="Proteomes" id="UP001595816"/>
    </source>
</evidence>
<dbReference type="PANTHER" id="PTHR39336:SF1">
    <property type="entry name" value="PYRIDOXAMINE PHOSPHATE OXIDASE FAMILY PROTEIN (AFU_ORTHOLOGUE AFUA_6G11440)"/>
    <property type="match status" value="1"/>
</dbReference>
<keyword evidence="3" id="KW-1185">Reference proteome</keyword>
<dbReference type="Gene3D" id="2.30.110.10">
    <property type="entry name" value="Electron Transport, Fmn-binding Protein, Chain A"/>
    <property type="match status" value="1"/>
</dbReference>
<organism evidence="2 3">
    <name type="scientific">Hamadaea flava</name>
    <dbReference type="NCBI Taxonomy" id="1742688"/>
    <lineage>
        <taxon>Bacteria</taxon>
        <taxon>Bacillati</taxon>
        <taxon>Actinomycetota</taxon>
        <taxon>Actinomycetes</taxon>
        <taxon>Micromonosporales</taxon>
        <taxon>Micromonosporaceae</taxon>
        <taxon>Hamadaea</taxon>
    </lineage>
</organism>
<feature type="region of interest" description="Disordered" evidence="1">
    <location>
        <begin position="65"/>
        <end position="90"/>
    </location>
</feature>
<reference evidence="3" key="1">
    <citation type="journal article" date="2019" name="Int. J. Syst. Evol. Microbiol.">
        <title>The Global Catalogue of Microorganisms (GCM) 10K type strain sequencing project: providing services to taxonomists for standard genome sequencing and annotation.</title>
        <authorList>
            <consortium name="The Broad Institute Genomics Platform"/>
            <consortium name="The Broad Institute Genome Sequencing Center for Infectious Disease"/>
            <person name="Wu L."/>
            <person name="Ma J."/>
        </authorList>
    </citation>
    <scope>NUCLEOTIDE SEQUENCE [LARGE SCALE GENOMIC DNA]</scope>
    <source>
        <strain evidence="3">CGMCC 4.7289</strain>
    </source>
</reference>
<sequence length="200" mass="22012">MGQVYPHIDDSIRDFLLAQPMFFVATAPADPSGHLNLSPKGMSGSFAVLGPLRCAYLEYGGSGNETVSHLRDDRETDRTSGGSGKPSPAGGGRITLMFCAFSGPPKIYRLHGHGRVLLPQDPGFEQMLENFPEPAPGLRNINVVEVTRVSDSCGFAVPLMEYQGDRDLLSRYWDRRSPEEQAEYRARKNATSIDGVPLRW</sequence>
<feature type="compositionally biased region" description="Basic and acidic residues" evidence="1">
    <location>
        <begin position="68"/>
        <end position="78"/>
    </location>
</feature>
<dbReference type="PANTHER" id="PTHR39336">
    <property type="entry name" value="PYRIDOXAMINE PHOSPHATE OXIDASE FAMILY PROTEIN (AFU_ORTHOLOGUE AFUA_6G11440)"/>
    <property type="match status" value="1"/>
</dbReference>